<dbReference type="GO" id="GO:1990281">
    <property type="term" value="C:efflux pump complex"/>
    <property type="evidence" value="ECO:0007669"/>
    <property type="project" value="TreeGrafter"/>
</dbReference>
<name>A0A7W7KLF3_PSENT</name>
<keyword evidence="2" id="KW-0732">Signal</keyword>
<dbReference type="PANTHER" id="PTHR30469">
    <property type="entry name" value="MULTIDRUG RESISTANCE PROTEIN MDTA"/>
    <property type="match status" value="1"/>
</dbReference>
<gene>
    <name evidence="3" type="ORF">HNP46_003846</name>
</gene>
<protein>
    <submittedName>
        <fullName evidence="3">RND family efflux transporter MFP subunit</fullName>
    </submittedName>
</protein>
<feature type="signal peptide" evidence="2">
    <location>
        <begin position="1"/>
        <end position="23"/>
    </location>
</feature>
<proteinExistence type="inferred from homology"/>
<dbReference type="GO" id="GO:0015562">
    <property type="term" value="F:efflux transmembrane transporter activity"/>
    <property type="evidence" value="ECO:0007669"/>
    <property type="project" value="TreeGrafter"/>
</dbReference>
<accession>A0A7W7KLF3</accession>
<comment type="similarity">
    <text evidence="1">Belongs to the membrane fusion protein (MFP) (TC 8.A.1) family.</text>
</comment>
<dbReference type="InterPro" id="IPR006143">
    <property type="entry name" value="RND_pump_MFP"/>
</dbReference>
<dbReference type="Gene3D" id="2.40.50.100">
    <property type="match status" value="1"/>
</dbReference>
<organism evidence="3 4">
    <name type="scientific">Pseudomonas nitroreducens</name>
    <dbReference type="NCBI Taxonomy" id="46680"/>
    <lineage>
        <taxon>Bacteria</taxon>
        <taxon>Pseudomonadati</taxon>
        <taxon>Pseudomonadota</taxon>
        <taxon>Gammaproteobacteria</taxon>
        <taxon>Pseudomonadales</taxon>
        <taxon>Pseudomonadaceae</taxon>
        <taxon>Pseudomonas</taxon>
    </lineage>
</organism>
<sequence length="264" mass="27924">MPRSSKPYLLLPLCLMFLQPALADDASTGLPPLPQPAASNDSDPGAIRVLLVSNLETTLSAQMNGTLGALKASLGDKVAKDAELAQLNCVEVNARAKVAAAELNMARSNLAAKQNLRKLDAVGDLEVAMANTEVQKADGALTLARAQAGYCLVDAPFSGRIAKVYVKPYQTVTAGTPLFDLVSDGALKVRLNVPSSMLPKLRPDMPLEVDIHETGKHYPAKVSVINARVDAVAQTVELEAKLDASYPELIAGMSGVARFPESHE</sequence>
<evidence type="ECO:0000313" key="4">
    <source>
        <dbReference type="Proteomes" id="UP000566995"/>
    </source>
</evidence>
<evidence type="ECO:0000313" key="3">
    <source>
        <dbReference type="EMBL" id="MBB4864970.1"/>
    </source>
</evidence>
<dbReference type="EMBL" id="JACHLI010000015">
    <property type="protein sequence ID" value="MBB4864970.1"/>
    <property type="molecule type" value="Genomic_DNA"/>
</dbReference>
<evidence type="ECO:0000256" key="1">
    <source>
        <dbReference type="ARBA" id="ARBA00009477"/>
    </source>
</evidence>
<dbReference type="AlphaFoldDB" id="A0A7W7KLF3"/>
<feature type="chain" id="PRO_5031428996" evidence="2">
    <location>
        <begin position="24"/>
        <end position="264"/>
    </location>
</feature>
<reference evidence="3 4" key="1">
    <citation type="submission" date="2020-08" db="EMBL/GenBank/DDBJ databases">
        <title>Functional genomics of gut bacteria from endangered species of beetles.</title>
        <authorList>
            <person name="Carlos-Shanley C."/>
        </authorList>
    </citation>
    <scope>NUCLEOTIDE SEQUENCE [LARGE SCALE GENOMIC DNA]</scope>
    <source>
        <strain evidence="3 4">S00179</strain>
    </source>
</reference>
<evidence type="ECO:0000256" key="2">
    <source>
        <dbReference type="SAM" id="SignalP"/>
    </source>
</evidence>
<dbReference type="Gene3D" id="2.40.30.170">
    <property type="match status" value="1"/>
</dbReference>
<dbReference type="NCBIfam" id="TIGR01730">
    <property type="entry name" value="RND_mfp"/>
    <property type="match status" value="1"/>
</dbReference>
<dbReference type="Proteomes" id="UP000566995">
    <property type="component" value="Unassembled WGS sequence"/>
</dbReference>
<dbReference type="SUPFAM" id="SSF111369">
    <property type="entry name" value="HlyD-like secretion proteins"/>
    <property type="match status" value="1"/>
</dbReference>
<comment type="caution">
    <text evidence="3">The sequence shown here is derived from an EMBL/GenBank/DDBJ whole genome shotgun (WGS) entry which is preliminary data.</text>
</comment>
<dbReference type="Gene3D" id="1.10.287.470">
    <property type="entry name" value="Helix hairpin bin"/>
    <property type="match status" value="1"/>
</dbReference>
<dbReference type="RefSeq" id="WP_184591930.1">
    <property type="nucleotide sequence ID" value="NZ_JACHLI010000015.1"/>
</dbReference>